<dbReference type="PANTHER" id="PTHR47569">
    <property type="entry name" value="NO-ASSOCIATED PROTEIN 1, CHLOROPLASTIC/MITOCHONDRIAL"/>
    <property type="match status" value="1"/>
</dbReference>
<reference evidence="1 2" key="1">
    <citation type="journal article" date="2018" name="Nat. Genet.">
        <title>The Rosa genome provides new insights in the design of modern roses.</title>
        <authorList>
            <person name="Bendahmane M."/>
        </authorList>
    </citation>
    <scope>NUCLEOTIDE SEQUENCE [LARGE SCALE GENOMIC DNA]</scope>
    <source>
        <strain evidence="2">cv. Old Blush</strain>
    </source>
</reference>
<dbReference type="GO" id="GO:0003924">
    <property type="term" value="F:GTPase activity"/>
    <property type="evidence" value="ECO:0007669"/>
    <property type="project" value="InterPro"/>
</dbReference>
<proteinExistence type="predicted"/>
<accession>A0A2P6SM77</accession>
<dbReference type="Proteomes" id="UP000238479">
    <property type="component" value="Chromosome 1"/>
</dbReference>
<dbReference type="EC" id="1.14.13.39" evidence="1"/>
<organism evidence="1 2">
    <name type="scientific">Rosa chinensis</name>
    <name type="common">China rose</name>
    <dbReference type="NCBI Taxonomy" id="74649"/>
    <lineage>
        <taxon>Eukaryota</taxon>
        <taxon>Viridiplantae</taxon>
        <taxon>Streptophyta</taxon>
        <taxon>Embryophyta</taxon>
        <taxon>Tracheophyta</taxon>
        <taxon>Spermatophyta</taxon>
        <taxon>Magnoliopsida</taxon>
        <taxon>eudicotyledons</taxon>
        <taxon>Gunneridae</taxon>
        <taxon>Pentapetalae</taxon>
        <taxon>rosids</taxon>
        <taxon>fabids</taxon>
        <taxon>Rosales</taxon>
        <taxon>Rosaceae</taxon>
        <taxon>Rosoideae</taxon>
        <taxon>Rosoideae incertae sedis</taxon>
        <taxon>Rosa</taxon>
    </lineage>
</organism>
<dbReference type="Gramene" id="PRQ59771">
    <property type="protein sequence ID" value="PRQ59771"/>
    <property type="gene ID" value="RchiOBHm_Chr1g0373881"/>
</dbReference>
<dbReference type="STRING" id="74649.A0A2P6SM77"/>
<gene>
    <name evidence="1" type="ORF">RchiOBHm_Chr1g0373881</name>
</gene>
<dbReference type="EMBL" id="PDCK01000039">
    <property type="protein sequence ID" value="PRQ59771.1"/>
    <property type="molecule type" value="Genomic_DNA"/>
</dbReference>
<evidence type="ECO:0000313" key="1">
    <source>
        <dbReference type="EMBL" id="PRQ59771.1"/>
    </source>
</evidence>
<protein>
    <submittedName>
        <fullName evidence="1">Putative nitric-oxide synthase (NADPH)</fullName>
        <ecNumber evidence="1">1.14.13.39</ecNumber>
    </submittedName>
</protein>
<name>A0A2P6SM77_ROSCH</name>
<evidence type="ECO:0000313" key="2">
    <source>
        <dbReference type="Proteomes" id="UP000238479"/>
    </source>
</evidence>
<dbReference type="AlphaFoldDB" id="A0A2P6SM77"/>
<keyword evidence="1" id="KW-0560">Oxidoreductase</keyword>
<comment type="caution">
    <text evidence="1">The sequence shown here is derived from an EMBL/GenBank/DDBJ whole genome shotgun (WGS) entry which is preliminary data.</text>
</comment>
<keyword evidence="2" id="KW-1185">Reference proteome</keyword>
<dbReference type="InterPro" id="IPR044229">
    <property type="entry name" value="NOA1"/>
</dbReference>
<sequence length="174" mass="19137">MSVNLTGSKSLVGVAGVASEIQKEKKGREVYVMLSFLVGILEVYLLSTDWCLLGLRKCWEISVYQCFTDVTRELMAEKDPVAASAQKYKPIQSSVPGTTLGPIQINAFLGGGKLYDTSGVHLHHRQAAVVHSEDRPSLAPQSWLRAQSYQYICFVYSTKNMIFGFSIPAFPGGL</sequence>
<dbReference type="GO" id="GO:0004517">
    <property type="term" value="F:nitric-oxide synthase activity"/>
    <property type="evidence" value="ECO:0007669"/>
    <property type="project" value="UniProtKB-EC"/>
</dbReference>
<dbReference type="PANTHER" id="PTHR47569:SF2">
    <property type="entry name" value="NO-ASSOCIATED PROTEIN 1, CHLOROPLASTIC_MITOCHONDRIAL"/>
    <property type="match status" value="1"/>
</dbReference>